<comment type="caution">
    <text evidence="1">The sequence shown here is derived from an EMBL/GenBank/DDBJ whole genome shotgun (WGS) entry which is preliminary data.</text>
</comment>
<dbReference type="Proteomes" id="UP000239561">
    <property type="component" value="Unassembled WGS sequence"/>
</dbReference>
<dbReference type="SUPFAM" id="SSF53098">
    <property type="entry name" value="Ribonuclease H-like"/>
    <property type="match status" value="1"/>
</dbReference>
<feature type="non-terminal residue" evidence="1">
    <location>
        <position position="65"/>
    </location>
</feature>
<reference evidence="1 2" key="1">
    <citation type="submission" date="2016-08" db="EMBL/GenBank/DDBJ databases">
        <authorList>
            <person name="Seilhamer J.J."/>
        </authorList>
    </citation>
    <scope>NUCLEOTIDE SEQUENCE [LARGE SCALE GENOMIC DNA]</scope>
    <source>
        <strain evidence="1 2">CFBP2542</strain>
    </source>
</reference>
<protein>
    <recommendedName>
        <fullName evidence="3">Integrase catalytic domain-containing protein</fullName>
    </recommendedName>
</protein>
<evidence type="ECO:0000313" key="1">
    <source>
        <dbReference type="EMBL" id="PPU68117.1"/>
    </source>
</evidence>
<gene>
    <name evidence="1" type="ORF">XcuCFBP2542_19135</name>
</gene>
<name>A0A2S7D2T6_9XANT</name>
<sequence length="65" mass="7358">MKGQFFKLYMILDVYSRKIVGWEVHHEELAIHASMLIGKACMREQVARDTLVLHADNGGPMKAAT</sequence>
<dbReference type="InterPro" id="IPR036397">
    <property type="entry name" value="RNaseH_sf"/>
</dbReference>
<dbReference type="InterPro" id="IPR012337">
    <property type="entry name" value="RNaseH-like_sf"/>
</dbReference>
<dbReference type="GO" id="GO:0003676">
    <property type="term" value="F:nucleic acid binding"/>
    <property type="evidence" value="ECO:0007669"/>
    <property type="project" value="InterPro"/>
</dbReference>
<organism evidence="1 2">
    <name type="scientific">Xanthomonas cucurbitae</name>
    <dbReference type="NCBI Taxonomy" id="56453"/>
    <lineage>
        <taxon>Bacteria</taxon>
        <taxon>Pseudomonadati</taxon>
        <taxon>Pseudomonadota</taxon>
        <taxon>Gammaproteobacteria</taxon>
        <taxon>Lysobacterales</taxon>
        <taxon>Lysobacteraceae</taxon>
        <taxon>Xanthomonas</taxon>
    </lineage>
</organism>
<dbReference type="Gene3D" id="3.30.420.10">
    <property type="entry name" value="Ribonuclease H-like superfamily/Ribonuclease H"/>
    <property type="match status" value="1"/>
</dbReference>
<evidence type="ECO:0008006" key="3">
    <source>
        <dbReference type="Google" id="ProtNLM"/>
    </source>
</evidence>
<evidence type="ECO:0000313" key="2">
    <source>
        <dbReference type="Proteomes" id="UP000239561"/>
    </source>
</evidence>
<dbReference type="EMBL" id="MDED01000155">
    <property type="protein sequence ID" value="PPU68117.1"/>
    <property type="molecule type" value="Genomic_DNA"/>
</dbReference>
<accession>A0A2S7D2T6</accession>
<proteinExistence type="predicted"/>
<dbReference type="AlphaFoldDB" id="A0A2S7D2T6"/>